<organism evidence="11">
    <name type="scientific">Anopheles darlingi</name>
    <name type="common">Mosquito</name>
    <dbReference type="NCBI Taxonomy" id="43151"/>
    <lineage>
        <taxon>Eukaryota</taxon>
        <taxon>Metazoa</taxon>
        <taxon>Ecdysozoa</taxon>
        <taxon>Arthropoda</taxon>
        <taxon>Hexapoda</taxon>
        <taxon>Insecta</taxon>
        <taxon>Pterygota</taxon>
        <taxon>Neoptera</taxon>
        <taxon>Endopterygota</taxon>
        <taxon>Diptera</taxon>
        <taxon>Nematocera</taxon>
        <taxon>Culicoidea</taxon>
        <taxon>Culicidae</taxon>
        <taxon>Anophelinae</taxon>
        <taxon>Anopheles</taxon>
    </lineage>
</organism>
<dbReference type="InterPro" id="IPR009653">
    <property type="entry name" value="Ksh1"/>
</dbReference>
<protein>
    <recommendedName>
        <fullName evidence="9">Protein kish</fullName>
    </recommendedName>
</protein>
<proteinExistence type="inferred from homology"/>
<dbReference type="Pfam" id="PF06842">
    <property type="entry name" value="DUF1242"/>
    <property type="match status" value="1"/>
</dbReference>
<accession>W5J437</accession>
<dbReference type="EnsemblMetazoa" id="ADAC009822-RA">
    <property type="protein sequence ID" value="ADAC009822-PA"/>
    <property type="gene ID" value="ADAC009822"/>
</dbReference>
<comment type="function">
    <text evidence="1 9">Involved in the early part of the secretory pathway.</text>
</comment>
<reference evidence="11 13" key="1">
    <citation type="journal article" date="2010" name="BMC Genomics">
        <title>Combination of measures distinguishes pre-miRNAs from other stem-loops in the genome of the newly sequenced Anopheles darlingi.</title>
        <authorList>
            <person name="Mendes N.D."/>
            <person name="Freitas A.T."/>
            <person name="Vasconcelos A.T."/>
            <person name="Sagot M.F."/>
        </authorList>
    </citation>
    <scope>NUCLEOTIDE SEQUENCE</scope>
</reference>
<comment type="subcellular location">
    <subcellularLocation>
        <location evidence="2">Golgi apparatus membrane</location>
        <topology evidence="2">Single-pass type I membrane protein</topology>
    </subcellularLocation>
</comment>
<dbReference type="eggNOG" id="KOG3808">
    <property type="taxonomic scope" value="Eukaryota"/>
</dbReference>
<evidence type="ECO:0000256" key="7">
    <source>
        <dbReference type="ARBA" id="ARBA00023034"/>
    </source>
</evidence>
<reference evidence="12" key="4">
    <citation type="submission" date="2015-06" db="UniProtKB">
        <authorList>
            <consortium name="EnsemblMetazoa"/>
        </authorList>
    </citation>
    <scope>IDENTIFICATION</scope>
</reference>
<feature type="region of interest" description="Disordered" evidence="10">
    <location>
        <begin position="50"/>
        <end position="70"/>
    </location>
</feature>
<evidence type="ECO:0000256" key="6">
    <source>
        <dbReference type="ARBA" id="ARBA00022989"/>
    </source>
</evidence>
<dbReference type="Proteomes" id="UP000000673">
    <property type="component" value="Unassembled WGS sequence"/>
</dbReference>
<sequence>MSALFNFQSLLSVVLLIVCTCTYLRSLFPSFIDRNKSGMLGLAMFEQPTSNSEMDGVSFPRKKSSTENLC</sequence>
<evidence type="ECO:0000256" key="2">
    <source>
        <dbReference type="ARBA" id="ARBA00004614"/>
    </source>
</evidence>
<dbReference type="PANTHER" id="PTHR13229">
    <property type="entry name" value="PROTEIN KISH-A"/>
    <property type="match status" value="1"/>
</dbReference>
<gene>
    <name evidence="11" type="ORF">AND_009822</name>
</gene>
<dbReference type="GO" id="GO:0000139">
    <property type="term" value="C:Golgi membrane"/>
    <property type="evidence" value="ECO:0007669"/>
    <property type="project" value="UniProtKB-SubCell"/>
</dbReference>
<evidence type="ECO:0000313" key="11">
    <source>
        <dbReference type="EMBL" id="ETN58611.1"/>
    </source>
</evidence>
<name>W5J437_ANODA</name>
<evidence type="ECO:0000313" key="13">
    <source>
        <dbReference type="Proteomes" id="UP000000673"/>
    </source>
</evidence>
<dbReference type="VEuPathDB" id="VectorBase:ADAR2_007027"/>
<keyword evidence="8" id="KW-0472">Membrane</keyword>
<dbReference type="FunCoup" id="W5J437">
    <property type="interactions" value="1603"/>
</dbReference>
<evidence type="ECO:0000256" key="9">
    <source>
        <dbReference type="RuleBase" id="RU910717"/>
    </source>
</evidence>
<keyword evidence="7" id="KW-0333">Golgi apparatus</keyword>
<evidence type="ECO:0000256" key="1">
    <source>
        <dbReference type="ARBA" id="ARBA00002154"/>
    </source>
</evidence>
<keyword evidence="13" id="KW-1185">Reference proteome</keyword>
<keyword evidence="4" id="KW-0812">Transmembrane</keyword>
<dbReference type="AlphaFoldDB" id="W5J437"/>
<dbReference type="STRING" id="43151.W5J437"/>
<evidence type="ECO:0000256" key="4">
    <source>
        <dbReference type="ARBA" id="ARBA00022692"/>
    </source>
</evidence>
<dbReference type="EMBL" id="ADMH02002129">
    <property type="protein sequence ID" value="ETN58611.1"/>
    <property type="molecule type" value="Genomic_DNA"/>
</dbReference>
<reference evidence="11" key="3">
    <citation type="journal article" date="2013" name="Nucleic Acids Res.">
        <title>The genome of Anopheles darlingi, the main neotropical malaria vector.</title>
        <authorList>
            <person name="Marinotti O."/>
            <person name="Cerqueira G.C."/>
            <person name="de Almeida L.G."/>
            <person name="Ferro M.I."/>
            <person name="Loreto E.L."/>
            <person name="Zaha A."/>
            <person name="Teixeira S.M."/>
            <person name="Wespiser A.R."/>
            <person name="Almeida E Silva A."/>
            <person name="Schlindwein A.D."/>
            <person name="Pacheco A.C."/>
            <person name="Silva A.L."/>
            <person name="Graveley B.R."/>
            <person name="Walenz B.P."/>
            <person name="Lima Bde A."/>
            <person name="Ribeiro C.A."/>
            <person name="Nunes-Silva C.G."/>
            <person name="de Carvalho C.R."/>
            <person name="Soares C.M."/>
            <person name="de Menezes C.B."/>
            <person name="Matiolli C."/>
            <person name="Caffrey D."/>
            <person name="Araujo D.A."/>
            <person name="de Oliveira D.M."/>
            <person name="Golenbock D."/>
            <person name="Grisard E.C."/>
            <person name="Fantinatti-Garboggini F."/>
            <person name="de Carvalho F.M."/>
            <person name="Barcellos F.G."/>
            <person name="Prosdocimi F."/>
            <person name="May G."/>
            <person name="Azevedo Junior G.M."/>
            <person name="Guimaraes G.M."/>
            <person name="Goldman G.H."/>
            <person name="Padilha I.Q."/>
            <person name="Batista Jda S."/>
            <person name="Ferro J.A."/>
            <person name="Ribeiro J.M."/>
            <person name="Fietto J.L."/>
            <person name="Dabbas K.M."/>
            <person name="Cerdeira L."/>
            <person name="Agnez-Lima L.F."/>
            <person name="Brocchi M."/>
            <person name="de Carvalho M.O."/>
            <person name="Teixeira Mde M."/>
            <person name="Diniz Maia Mde M."/>
            <person name="Goldman M.H."/>
            <person name="Cruz Schneider M.P."/>
            <person name="Felipe M.S."/>
            <person name="Hungria M."/>
            <person name="Nicolas M.F."/>
            <person name="Pereira M."/>
            <person name="Montes M.A."/>
            <person name="Cantao M.E."/>
            <person name="Vincentz M."/>
            <person name="Rafael M.S."/>
            <person name="Silverman N."/>
            <person name="Stoco P.H."/>
            <person name="Souza R.C."/>
            <person name="Vicentini R."/>
            <person name="Gazzinelli R.T."/>
            <person name="Neves Rde O."/>
            <person name="Silva R."/>
            <person name="Astolfi-Filho S."/>
            <person name="Maciel T.E."/>
            <person name="Urmenyi T.P."/>
            <person name="Tadei W.P."/>
            <person name="Camargo E.P."/>
            <person name="de Vasconcelos A.T."/>
        </authorList>
    </citation>
    <scope>NUCLEOTIDE SEQUENCE</scope>
</reference>
<dbReference type="VEuPathDB" id="VectorBase:ADAC009822"/>
<comment type="similarity">
    <text evidence="3 9">Belongs to the KISH family.</text>
</comment>
<evidence type="ECO:0000256" key="8">
    <source>
        <dbReference type="ARBA" id="ARBA00023136"/>
    </source>
</evidence>
<reference evidence="11" key="2">
    <citation type="submission" date="2010-05" db="EMBL/GenBank/DDBJ databases">
        <authorList>
            <person name="Almeida L.G."/>
            <person name="Nicolas M.F."/>
            <person name="Souza R.C."/>
            <person name="Vasconcelos A.T.R."/>
        </authorList>
    </citation>
    <scope>NUCLEOTIDE SEQUENCE</scope>
</reference>
<evidence type="ECO:0000256" key="5">
    <source>
        <dbReference type="ARBA" id="ARBA00022729"/>
    </source>
</evidence>
<evidence type="ECO:0000313" key="12">
    <source>
        <dbReference type="EnsemblMetazoa" id="ADAC009822-PA"/>
    </source>
</evidence>
<dbReference type="InterPro" id="IPR051523">
    <property type="entry name" value="KISH_domain"/>
</dbReference>
<evidence type="ECO:0000256" key="3">
    <source>
        <dbReference type="ARBA" id="ARBA00008961"/>
    </source>
</evidence>
<dbReference type="HOGENOM" id="CLU_2759872_0_0_1"/>
<keyword evidence="6" id="KW-1133">Transmembrane helix</keyword>
<keyword evidence="5" id="KW-0732">Signal</keyword>
<evidence type="ECO:0000256" key="10">
    <source>
        <dbReference type="SAM" id="MobiDB-lite"/>
    </source>
</evidence>